<evidence type="ECO:0000313" key="7">
    <source>
        <dbReference type="EMBL" id="TFY99412.1"/>
    </source>
</evidence>
<sequence>MASARLSPSKTPPAAGPRKATRAERSSLFVGSVEKAFQVLEAFKGTQRMMTMAEIARAAGLDRSATQRLVHTMEQLGYLRRPPDSPLYGLASKVLRLSYNYLRSRDLIERASPYLLEISRTLGETSNLQELDGHEIVFLARFPGKHLVNVDFAVGYRLPAAFTASGRAMLSRLDEAQRKELLLATPREPITPFTETDPKLLLERIDEAAKQGYSAVMNQTMVGDISVAAAITDHHGVPIGAINISVPTTRWTLDKAAEQLAPHVQLAATSISQTKIAQP</sequence>
<dbReference type="SUPFAM" id="SSF55781">
    <property type="entry name" value="GAF domain-like"/>
    <property type="match status" value="1"/>
</dbReference>
<dbReference type="OrthoDB" id="13103at2"/>
<evidence type="ECO:0000313" key="8">
    <source>
        <dbReference type="Proteomes" id="UP000298180"/>
    </source>
</evidence>
<evidence type="ECO:0000259" key="6">
    <source>
        <dbReference type="PROSITE" id="PS51078"/>
    </source>
</evidence>
<dbReference type="RefSeq" id="WP_135265639.1">
    <property type="nucleotide sequence ID" value="NZ_SMLM01000004.1"/>
</dbReference>
<dbReference type="EMBL" id="SMLM01000004">
    <property type="protein sequence ID" value="TFY99412.1"/>
    <property type="molecule type" value="Genomic_DNA"/>
</dbReference>
<dbReference type="GO" id="GO:0003677">
    <property type="term" value="F:DNA binding"/>
    <property type="evidence" value="ECO:0007669"/>
    <property type="project" value="UniProtKB-KW"/>
</dbReference>
<dbReference type="Gene3D" id="3.30.450.40">
    <property type="match status" value="1"/>
</dbReference>
<dbReference type="InterPro" id="IPR005471">
    <property type="entry name" value="Tscrpt_reg_IclR_N"/>
</dbReference>
<keyword evidence="8" id="KW-1185">Reference proteome</keyword>
<evidence type="ECO:0000256" key="1">
    <source>
        <dbReference type="ARBA" id="ARBA00023015"/>
    </source>
</evidence>
<dbReference type="Proteomes" id="UP000298180">
    <property type="component" value="Unassembled WGS sequence"/>
</dbReference>
<gene>
    <name evidence="7" type="ORF">EZ313_22970</name>
</gene>
<dbReference type="Pfam" id="PF09339">
    <property type="entry name" value="HTH_IclR"/>
    <property type="match status" value="1"/>
</dbReference>
<dbReference type="GO" id="GO:0045892">
    <property type="term" value="P:negative regulation of DNA-templated transcription"/>
    <property type="evidence" value="ECO:0007669"/>
    <property type="project" value="TreeGrafter"/>
</dbReference>
<keyword evidence="2" id="KW-0238">DNA-binding</keyword>
<dbReference type="InterPro" id="IPR036390">
    <property type="entry name" value="WH_DNA-bd_sf"/>
</dbReference>
<protein>
    <submittedName>
        <fullName evidence="7">IclR family transcriptional regulator</fullName>
    </submittedName>
</protein>
<dbReference type="InterPro" id="IPR036388">
    <property type="entry name" value="WH-like_DNA-bd_sf"/>
</dbReference>
<accession>A0A4Z0BJA8</accession>
<dbReference type="InterPro" id="IPR029016">
    <property type="entry name" value="GAF-like_dom_sf"/>
</dbReference>
<dbReference type="AlphaFoldDB" id="A0A4Z0BJA8"/>
<dbReference type="SMART" id="SM00346">
    <property type="entry name" value="HTH_ICLR"/>
    <property type="match status" value="1"/>
</dbReference>
<dbReference type="PROSITE" id="PS51077">
    <property type="entry name" value="HTH_ICLR"/>
    <property type="match status" value="1"/>
</dbReference>
<dbReference type="InterPro" id="IPR050707">
    <property type="entry name" value="HTH_MetabolicPath_Reg"/>
</dbReference>
<dbReference type="GO" id="GO:0003700">
    <property type="term" value="F:DNA-binding transcription factor activity"/>
    <property type="evidence" value="ECO:0007669"/>
    <property type="project" value="TreeGrafter"/>
</dbReference>
<dbReference type="InterPro" id="IPR014757">
    <property type="entry name" value="Tscrpt_reg_IclR_C"/>
</dbReference>
<evidence type="ECO:0000256" key="3">
    <source>
        <dbReference type="ARBA" id="ARBA00023163"/>
    </source>
</evidence>
<dbReference type="Gene3D" id="1.10.10.10">
    <property type="entry name" value="Winged helix-like DNA-binding domain superfamily/Winged helix DNA-binding domain"/>
    <property type="match status" value="1"/>
</dbReference>
<evidence type="ECO:0000259" key="5">
    <source>
        <dbReference type="PROSITE" id="PS51077"/>
    </source>
</evidence>
<feature type="domain" description="HTH iclR-type" evidence="5">
    <location>
        <begin position="30"/>
        <end position="92"/>
    </location>
</feature>
<organism evidence="7 8">
    <name type="scientific">Ramlibacter henchirensis</name>
    <dbReference type="NCBI Taxonomy" id="204072"/>
    <lineage>
        <taxon>Bacteria</taxon>
        <taxon>Pseudomonadati</taxon>
        <taxon>Pseudomonadota</taxon>
        <taxon>Betaproteobacteria</taxon>
        <taxon>Burkholderiales</taxon>
        <taxon>Comamonadaceae</taxon>
        <taxon>Ramlibacter</taxon>
    </lineage>
</organism>
<keyword evidence="3" id="KW-0804">Transcription</keyword>
<comment type="caution">
    <text evidence="7">The sequence shown here is derived from an EMBL/GenBank/DDBJ whole genome shotgun (WGS) entry which is preliminary data.</text>
</comment>
<dbReference type="SUPFAM" id="SSF46785">
    <property type="entry name" value="Winged helix' DNA-binding domain"/>
    <property type="match status" value="1"/>
</dbReference>
<proteinExistence type="predicted"/>
<evidence type="ECO:0000256" key="4">
    <source>
        <dbReference type="SAM" id="MobiDB-lite"/>
    </source>
</evidence>
<feature type="region of interest" description="Disordered" evidence="4">
    <location>
        <begin position="1"/>
        <end position="23"/>
    </location>
</feature>
<dbReference type="Pfam" id="PF01614">
    <property type="entry name" value="IclR_C"/>
    <property type="match status" value="1"/>
</dbReference>
<name>A0A4Z0BJA8_9BURK</name>
<dbReference type="PANTHER" id="PTHR30136:SF34">
    <property type="entry name" value="TRANSCRIPTIONAL REGULATOR"/>
    <property type="match status" value="1"/>
</dbReference>
<reference evidence="7 8" key="1">
    <citation type="submission" date="2019-03" db="EMBL/GenBank/DDBJ databases">
        <title>Ramlibacter henchirensis DSM 14656, whole genome shotgun sequence.</title>
        <authorList>
            <person name="Zhang X."/>
            <person name="Feng G."/>
            <person name="Zhu H."/>
        </authorList>
    </citation>
    <scope>NUCLEOTIDE SEQUENCE [LARGE SCALE GENOMIC DNA]</scope>
    <source>
        <strain evidence="7 8">DSM 14656</strain>
    </source>
</reference>
<dbReference type="PROSITE" id="PS51078">
    <property type="entry name" value="ICLR_ED"/>
    <property type="match status" value="1"/>
</dbReference>
<dbReference type="PANTHER" id="PTHR30136">
    <property type="entry name" value="HELIX-TURN-HELIX TRANSCRIPTIONAL REGULATOR, ICLR FAMILY"/>
    <property type="match status" value="1"/>
</dbReference>
<evidence type="ECO:0000256" key="2">
    <source>
        <dbReference type="ARBA" id="ARBA00023125"/>
    </source>
</evidence>
<keyword evidence="1" id="KW-0805">Transcription regulation</keyword>
<feature type="domain" description="IclR-ED" evidence="6">
    <location>
        <begin position="93"/>
        <end position="277"/>
    </location>
</feature>